<keyword evidence="3" id="KW-1185">Reference proteome</keyword>
<gene>
    <name evidence="2" type="ORF">QYE76_069762</name>
</gene>
<evidence type="ECO:0000313" key="3">
    <source>
        <dbReference type="Proteomes" id="UP001231189"/>
    </source>
</evidence>
<feature type="region of interest" description="Disordered" evidence="1">
    <location>
        <begin position="1"/>
        <end position="40"/>
    </location>
</feature>
<dbReference type="Proteomes" id="UP001231189">
    <property type="component" value="Unassembled WGS sequence"/>
</dbReference>
<organism evidence="2 3">
    <name type="scientific">Lolium multiflorum</name>
    <name type="common">Italian ryegrass</name>
    <name type="synonym">Lolium perenne subsp. multiflorum</name>
    <dbReference type="NCBI Taxonomy" id="4521"/>
    <lineage>
        <taxon>Eukaryota</taxon>
        <taxon>Viridiplantae</taxon>
        <taxon>Streptophyta</taxon>
        <taxon>Embryophyta</taxon>
        <taxon>Tracheophyta</taxon>
        <taxon>Spermatophyta</taxon>
        <taxon>Magnoliopsida</taxon>
        <taxon>Liliopsida</taxon>
        <taxon>Poales</taxon>
        <taxon>Poaceae</taxon>
        <taxon>BOP clade</taxon>
        <taxon>Pooideae</taxon>
        <taxon>Poodae</taxon>
        <taxon>Poeae</taxon>
        <taxon>Poeae Chloroplast Group 2 (Poeae type)</taxon>
        <taxon>Loliodinae</taxon>
        <taxon>Loliinae</taxon>
        <taxon>Lolium</taxon>
    </lineage>
</organism>
<protein>
    <submittedName>
        <fullName evidence="2">Uncharacterized protein</fullName>
    </submittedName>
</protein>
<sequence>MGLVRNDQYEVEETEGGDYEGDEAEHGLRENEVGDVESNFLEEDMDHDLPYLRSHASDSEDEGPSEDVDEDGLRGICKVVHSDAKVRYTLKCKVVHSDAKVRYTVKCKVFHSDAKVRYTIKCKVVHSDAKVRYTVKCKVVHSDAKVRYTVKCKVVHSDAKVRYTVKCKVVHSDAKVRYTVKCKVVHSDAKVRYTVKCKVVHSDAKVRYTVKCKVVHSDAKGHDAIRDGAELHSLAPPPMAPPPMAPSFLVAGPATAADCHVFLTLAPLPVASYWQHRAVVLGSA</sequence>
<dbReference type="AlphaFoldDB" id="A0AAD8SIW6"/>
<feature type="compositionally biased region" description="Acidic residues" evidence="1">
    <location>
        <begin position="9"/>
        <end position="23"/>
    </location>
</feature>
<proteinExistence type="predicted"/>
<accession>A0AAD8SIW6</accession>
<dbReference type="EMBL" id="JAUUTY010000004">
    <property type="protein sequence ID" value="KAK1651957.1"/>
    <property type="molecule type" value="Genomic_DNA"/>
</dbReference>
<evidence type="ECO:0000313" key="2">
    <source>
        <dbReference type="EMBL" id="KAK1651957.1"/>
    </source>
</evidence>
<reference evidence="2" key="1">
    <citation type="submission" date="2023-07" db="EMBL/GenBank/DDBJ databases">
        <title>A chromosome-level genome assembly of Lolium multiflorum.</title>
        <authorList>
            <person name="Chen Y."/>
            <person name="Copetti D."/>
            <person name="Kolliker R."/>
            <person name="Studer B."/>
        </authorList>
    </citation>
    <scope>NUCLEOTIDE SEQUENCE</scope>
    <source>
        <strain evidence="2">02402/16</strain>
        <tissue evidence="2">Leaf</tissue>
    </source>
</reference>
<name>A0AAD8SIW6_LOLMU</name>
<evidence type="ECO:0000256" key="1">
    <source>
        <dbReference type="SAM" id="MobiDB-lite"/>
    </source>
</evidence>
<comment type="caution">
    <text evidence="2">The sequence shown here is derived from an EMBL/GenBank/DDBJ whole genome shotgun (WGS) entry which is preliminary data.</text>
</comment>